<comment type="subcellular location">
    <subcellularLocation>
        <location evidence="2">Membrane</location>
        <topology evidence="2">Multi-pass membrane protein</topology>
    </subcellularLocation>
</comment>
<gene>
    <name evidence="10" type="ORF">HCK00_25430</name>
</gene>
<feature type="transmembrane region" description="Helical" evidence="9">
    <location>
        <begin position="92"/>
        <end position="111"/>
    </location>
</feature>
<feature type="compositionally biased region" description="Low complexity" evidence="8">
    <location>
        <begin position="1"/>
        <end position="29"/>
    </location>
</feature>
<comment type="similarity">
    <text evidence="3">Belongs to the UbiA prenyltransferase family.</text>
</comment>
<keyword evidence="7 9" id="KW-0472">Membrane</keyword>
<dbReference type="EMBL" id="JAATEN010000030">
    <property type="protein sequence ID" value="NJQ03767.1"/>
    <property type="molecule type" value="Genomic_DNA"/>
</dbReference>
<dbReference type="CDD" id="cd13959">
    <property type="entry name" value="PT_UbiA_COQ2"/>
    <property type="match status" value="1"/>
</dbReference>
<feature type="compositionally biased region" description="Pro residues" evidence="8">
    <location>
        <begin position="30"/>
        <end position="48"/>
    </location>
</feature>
<dbReference type="InterPro" id="IPR006371">
    <property type="entry name" value="Polyprenyltransferase_UbiA-li"/>
</dbReference>
<organism evidence="10 11">
    <name type="scientific">Streptomyces zingiberis</name>
    <dbReference type="NCBI Taxonomy" id="2053010"/>
    <lineage>
        <taxon>Bacteria</taxon>
        <taxon>Bacillati</taxon>
        <taxon>Actinomycetota</taxon>
        <taxon>Actinomycetes</taxon>
        <taxon>Kitasatosporales</taxon>
        <taxon>Streptomycetaceae</taxon>
        <taxon>Streptomyces</taxon>
    </lineage>
</organism>
<dbReference type="Proteomes" id="UP000695264">
    <property type="component" value="Unassembled WGS sequence"/>
</dbReference>
<dbReference type="NCBIfam" id="NF009526">
    <property type="entry name" value="PRK12888.1"/>
    <property type="match status" value="1"/>
</dbReference>
<dbReference type="PANTHER" id="PTHR11048:SF28">
    <property type="entry name" value="4-HYDROXYBENZOATE POLYPRENYLTRANSFERASE, MITOCHONDRIAL"/>
    <property type="match status" value="1"/>
</dbReference>
<evidence type="ECO:0000256" key="7">
    <source>
        <dbReference type="ARBA" id="ARBA00023136"/>
    </source>
</evidence>
<comment type="caution">
    <text evidence="10">The sequence shown here is derived from an EMBL/GenBank/DDBJ whole genome shotgun (WGS) entry which is preliminary data.</text>
</comment>
<feature type="region of interest" description="Disordered" evidence="8">
    <location>
        <begin position="1"/>
        <end position="53"/>
    </location>
</feature>
<dbReference type="NCBIfam" id="NF041584">
    <property type="entry name" value="MqnP_SCO4491"/>
    <property type="match status" value="1"/>
</dbReference>
<dbReference type="InterPro" id="IPR039653">
    <property type="entry name" value="Prenyltransferase"/>
</dbReference>
<dbReference type="InterPro" id="IPR044878">
    <property type="entry name" value="UbiA_sf"/>
</dbReference>
<sequence length="342" mass="35359">MDGGAPAPGAAGPADAPGSGSGPVAGSVPGPDPVSDPAPGPAPDPDSAPEPGKGGVRGFLRVVMIEHSVFALPFAYIAALTAMHLTDATVHWWQLFLVTVAMVGLRTFAMAANRIIDREIDARNPRTAGRELVTGAVSVRTAWTGALIALAAFLGAAALLNPLCLALAPVAVIPMVVYPYGKRFTDFPHAILGLAQAIGPVGAWIAVTGDWSWDAAVLGLAVGVWIGGFDLIFGSQDVAADRAEGVRSVPARFGVPAALHGARAAHVVTTGLLVWYGLLTGAGAFFWGGLAIVAVAFVYEHTIVRPHDLSRLNRAFFTVNGVIGMVLFVFTLLDLVARGLRP</sequence>
<protein>
    <submittedName>
        <fullName evidence="10">4-hydroxybenzoate octaprenyltransferase</fullName>
    </submittedName>
</protein>
<dbReference type="Gene3D" id="1.10.357.140">
    <property type="entry name" value="UbiA prenyltransferase"/>
    <property type="match status" value="1"/>
</dbReference>
<keyword evidence="4" id="KW-0808">Transferase</keyword>
<evidence type="ECO:0000256" key="1">
    <source>
        <dbReference type="ARBA" id="ARBA00001946"/>
    </source>
</evidence>
<feature type="transmembrane region" description="Helical" evidence="9">
    <location>
        <begin position="273"/>
        <end position="299"/>
    </location>
</feature>
<keyword evidence="5 9" id="KW-0812">Transmembrane</keyword>
<feature type="transmembrane region" description="Helical" evidence="9">
    <location>
        <begin position="319"/>
        <end position="337"/>
    </location>
</feature>
<feature type="transmembrane region" description="Helical" evidence="9">
    <location>
        <begin position="213"/>
        <end position="233"/>
    </location>
</feature>
<keyword evidence="11" id="KW-1185">Reference proteome</keyword>
<evidence type="ECO:0000256" key="4">
    <source>
        <dbReference type="ARBA" id="ARBA00022679"/>
    </source>
</evidence>
<evidence type="ECO:0000313" key="11">
    <source>
        <dbReference type="Proteomes" id="UP000695264"/>
    </source>
</evidence>
<evidence type="ECO:0000256" key="8">
    <source>
        <dbReference type="SAM" id="MobiDB-lite"/>
    </source>
</evidence>
<dbReference type="InterPro" id="IPR000537">
    <property type="entry name" value="UbiA_prenyltransferase"/>
</dbReference>
<feature type="transmembrane region" description="Helical" evidence="9">
    <location>
        <begin position="159"/>
        <end position="178"/>
    </location>
</feature>
<dbReference type="Pfam" id="PF01040">
    <property type="entry name" value="UbiA"/>
    <property type="match status" value="1"/>
</dbReference>
<dbReference type="PANTHER" id="PTHR11048">
    <property type="entry name" value="PRENYLTRANSFERASES"/>
    <property type="match status" value="1"/>
</dbReference>
<proteinExistence type="inferred from homology"/>
<evidence type="ECO:0000256" key="5">
    <source>
        <dbReference type="ARBA" id="ARBA00022692"/>
    </source>
</evidence>
<feature type="transmembrane region" description="Helical" evidence="9">
    <location>
        <begin position="132"/>
        <end position="153"/>
    </location>
</feature>
<dbReference type="Gene3D" id="1.20.120.1780">
    <property type="entry name" value="UbiA prenyltransferase"/>
    <property type="match status" value="1"/>
</dbReference>
<comment type="cofactor">
    <cofactor evidence="1">
        <name>Mg(2+)</name>
        <dbReference type="ChEBI" id="CHEBI:18420"/>
    </cofactor>
</comment>
<evidence type="ECO:0000256" key="3">
    <source>
        <dbReference type="ARBA" id="ARBA00005985"/>
    </source>
</evidence>
<dbReference type="NCBIfam" id="TIGR01475">
    <property type="entry name" value="ubiA_other"/>
    <property type="match status" value="1"/>
</dbReference>
<accession>A0ABX1C1I7</accession>
<evidence type="ECO:0000256" key="6">
    <source>
        <dbReference type="ARBA" id="ARBA00022989"/>
    </source>
</evidence>
<evidence type="ECO:0000256" key="2">
    <source>
        <dbReference type="ARBA" id="ARBA00004141"/>
    </source>
</evidence>
<evidence type="ECO:0000256" key="9">
    <source>
        <dbReference type="SAM" id="Phobius"/>
    </source>
</evidence>
<feature type="transmembrane region" description="Helical" evidence="9">
    <location>
        <begin position="190"/>
        <end position="207"/>
    </location>
</feature>
<name>A0ABX1C1I7_9ACTN</name>
<reference evidence="10 11" key="1">
    <citation type="submission" date="2020-03" db="EMBL/GenBank/DDBJ databases">
        <title>WGS of actinomycetes isolated from Thailand.</title>
        <authorList>
            <person name="Thawai C."/>
        </authorList>
    </citation>
    <scope>NUCLEOTIDE SEQUENCE [LARGE SCALE GENOMIC DNA]</scope>
    <source>
        <strain evidence="10 11">PLAI 1-29</strain>
    </source>
</reference>
<keyword evidence="6 9" id="KW-1133">Transmembrane helix</keyword>
<evidence type="ECO:0000313" key="10">
    <source>
        <dbReference type="EMBL" id="NJQ03767.1"/>
    </source>
</evidence>
<feature type="transmembrane region" description="Helical" evidence="9">
    <location>
        <begin position="69"/>
        <end position="86"/>
    </location>
</feature>